<evidence type="ECO:0000313" key="3">
    <source>
        <dbReference type="EMBL" id="PJJ63888.1"/>
    </source>
</evidence>
<comment type="caution">
    <text evidence="3">The sequence shown here is derived from an EMBL/GenBank/DDBJ whole genome shotgun (WGS) entry which is preliminary data.</text>
</comment>
<comment type="similarity">
    <text evidence="1">Belongs to the universal stress protein A family.</text>
</comment>
<feature type="domain" description="UspA" evidence="2">
    <location>
        <begin position="18"/>
        <end position="156"/>
    </location>
</feature>
<dbReference type="PRINTS" id="PR01438">
    <property type="entry name" value="UNVRSLSTRESS"/>
</dbReference>
<dbReference type="Proteomes" id="UP000230161">
    <property type="component" value="Unassembled WGS sequence"/>
</dbReference>
<accession>A0A2M9C0L1</accession>
<evidence type="ECO:0000259" key="2">
    <source>
        <dbReference type="Pfam" id="PF00582"/>
    </source>
</evidence>
<dbReference type="RefSeq" id="WP_100344334.1">
    <property type="nucleotide sequence ID" value="NZ_PGFB01000002.1"/>
</dbReference>
<name>A0A2M9C0L1_9MICO</name>
<reference evidence="3 4" key="1">
    <citation type="submission" date="2017-11" db="EMBL/GenBank/DDBJ databases">
        <title>Genomic Encyclopedia of Archaeal and Bacterial Type Strains, Phase II (KMG-II): From Individual Species to Whole Genera.</title>
        <authorList>
            <person name="Goeker M."/>
        </authorList>
    </citation>
    <scope>NUCLEOTIDE SEQUENCE [LARGE SCALE GENOMIC DNA]</scope>
    <source>
        <strain evidence="3 4">DSM 25625</strain>
    </source>
</reference>
<evidence type="ECO:0000313" key="4">
    <source>
        <dbReference type="Proteomes" id="UP000230161"/>
    </source>
</evidence>
<dbReference type="EMBL" id="PGFB01000002">
    <property type="protein sequence ID" value="PJJ63888.1"/>
    <property type="molecule type" value="Genomic_DNA"/>
</dbReference>
<keyword evidence="4" id="KW-1185">Reference proteome</keyword>
<protein>
    <submittedName>
        <fullName evidence="3">Nucleotide-binding universal stress UspA family protein</fullName>
    </submittedName>
</protein>
<dbReference type="PANTHER" id="PTHR31964">
    <property type="entry name" value="ADENINE NUCLEOTIDE ALPHA HYDROLASES-LIKE SUPERFAMILY PROTEIN"/>
    <property type="match status" value="1"/>
</dbReference>
<evidence type="ECO:0000256" key="1">
    <source>
        <dbReference type="ARBA" id="ARBA00008791"/>
    </source>
</evidence>
<dbReference type="Gene3D" id="3.40.50.620">
    <property type="entry name" value="HUPs"/>
    <property type="match status" value="1"/>
</dbReference>
<proteinExistence type="inferred from homology"/>
<dbReference type="SUPFAM" id="SSF52402">
    <property type="entry name" value="Adenine nucleotide alpha hydrolases-like"/>
    <property type="match status" value="1"/>
</dbReference>
<dbReference type="InterPro" id="IPR006016">
    <property type="entry name" value="UspA"/>
</dbReference>
<dbReference type="PANTHER" id="PTHR31964:SF113">
    <property type="entry name" value="USPA DOMAIN-CONTAINING PROTEIN"/>
    <property type="match status" value="1"/>
</dbReference>
<dbReference type="InterPro" id="IPR006015">
    <property type="entry name" value="Universal_stress_UspA"/>
</dbReference>
<dbReference type="AlphaFoldDB" id="A0A2M9C0L1"/>
<dbReference type="Pfam" id="PF00582">
    <property type="entry name" value="Usp"/>
    <property type="match status" value="1"/>
</dbReference>
<dbReference type="OrthoDB" id="6174426at2"/>
<gene>
    <name evidence="3" type="ORF">CLV54_1569</name>
</gene>
<sequence length="161" mass="16787">MDAADSTDNGLEPVPDNTIVVGHDGSPGADRALALALEYANDLGAPLAIVRAWTIDTAPRGLMAERGYVSSFEEINQVVRDMLVADVREAVGTFPTVAVDYLAVLEHAAKALIDVSARARLLVVGSRGLGGIAGTLLGSVSTECVHRASCPVLVARPRAQQ</sequence>
<dbReference type="InterPro" id="IPR014729">
    <property type="entry name" value="Rossmann-like_a/b/a_fold"/>
</dbReference>
<organism evidence="3 4">
    <name type="scientific">Compostimonas suwonensis</name>
    <dbReference type="NCBI Taxonomy" id="1048394"/>
    <lineage>
        <taxon>Bacteria</taxon>
        <taxon>Bacillati</taxon>
        <taxon>Actinomycetota</taxon>
        <taxon>Actinomycetes</taxon>
        <taxon>Micrococcales</taxon>
        <taxon>Microbacteriaceae</taxon>
        <taxon>Compostimonas</taxon>
    </lineage>
</organism>